<accession>A0A5A7RKT1</accession>
<dbReference type="InterPro" id="IPR058594">
    <property type="entry name" value="PB1-like_dom_pln"/>
</dbReference>
<dbReference type="Pfam" id="PF26130">
    <property type="entry name" value="PB1-like"/>
    <property type="match status" value="1"/>
</dbReference>
<dbReference type="OrthoDB" id="1306225at2759"/>
<gene>
    <name evidence="3" type="ORF">STAS_35702</name>
</gene>
<feature type="domain" description="PB1-like" evidence="2">
    <location>
        <begin position="4"/>
        <end position="84"/>
    </location>
</feature>
<dbReference type="EMBL" id="BKCP01013736">
    <property type="protein sequence ID" value="GER57867.1"/>
    <property type="molecule type" value="Genomic_DNA"/>
</dbReference>
<comment type="caution">
    <text evidence="3">The sequence shown here is derived from an EMBL/GenBank/DDBJ whole genome shotgun (WGS) entry which is preliminary data.</text>
</comment>
<keyword evidence="4" id="KW-1185">Reference proteome</keyword>
<reference evidence="4" key="1">
    <citation type="journal article" date="2019" name="Curr. Biol.">
        <title>Genome Sequence of Striga asiatica Provides Insight into the Evolution of Plant Parasitism.</title>
        <authorList>
            <person name="Yoshida S."/>
            <person name="Kim S."/>
            <person name="Wafula E.K."/>
            <person name="Tanskanen J."/>
            <person name="Kim Y.M."/>
            <person name="Honaas L."/>
            <person name="Yang Z."/>
            <person name="Spallek T."/>
            <person name="Conn C.E."/>
            <person name="Ichihashi Y."/>
            <person name="Cheong K."/>
            <person name="Cui S."/>
            <person name="Der J.P."/>
            <person name="Gundlach H."/>
            <person name="Jiao Y."/>
            <person name="Hori C."/>
            <person name="Ishida J.K."/>
            <person name="Kasahara H."/>
            <person name="Kiba T."/>
            <person name="Kim M.S."/>
            <person name="Koo N."/>
            <person name="Laohavisit A."/>
            <person name="Lee Y.H."/>
            <person name="Lumba S."/>
            <person name="McCourt P."/>
            <person name="Mortimer J.C."/>
            <person name="Mutuku J.M."/>
            <person name="Nomura T."/>
            <person name="Sasaki-Sekimoto Y."/>
            <person name="Seto Y."/>
            <person name="Wang Y."/>
            <person name="Wakatake T."/>
            <person name="Sakakibara H."/>
            <person name="Demura T."/>
            <person name="Yamaguchi S."/>
            <person name="Yoneyama K."/>
            <person name="Manabe R.I."/>
            <person name="Nelson D.C."/>
            <person name="Schulman A.H."/>
            <person name="Timko M.P."/>
            <person name="dePamphilis C.W."/>
            <person name="Choi D."/>
            <person name="Shirasu K."/>
        </authorList>
    </citation>
    <scope>NUCLEOTIDE SEQUENCE [LARGE SCALE GENOMIC DNA]</scope>
    <source>
        <strain evidence="4">cv. UVA1</strain>
    </source>
</reference>
<sequence length="235" mass="25863">MLDNAMEYFGGDIHISHGIDIDRFGYLDLVDVVEKLGYVEVGKIYHKICGENGSVSYIHIHNDATLMEVIGSLQPNKFYVHLFVDNEKDGQKKASEESVINNAGEKGAGGTTDHSQMKKKEPRRKTPPAQNLVPQPSASENPPPAYTQTETAPPVAPQSAMKQPIRKSPRLTQTEPTLNDHGKVRVVAVLVPVEVAHIEELVEVAVEGLEVAEVTPLALKKVQSVSSMDVWFGFW</sequence>
<dbReference type="AlphaFoldDB" id="A0A5A7RKT1"/>
<organism evidence="3 4">
    <name type="scientific">Striga asiatica</name>
    <name type="common">Asiatic witchweed</name>
    <name type="synonym">Buchnera asiatica</name>
    <dbReference type="NCBI Taxonomy" id="4170"/>
    <lineage>
        <taxon>Eukaryota</taxon>
        <taxon>Viridiplantae</taxon>
        <taxon>Streptophyta</taxon>
        <taxon>Embryophyta</taxon>
        <taxon>Tracheophyta</taxon>
        <taxon>Spermatophyta</taxon>
        <taxon>Magnoliopsida</taxon>
        <taxon>eudicotyledons</taxon>
        <taxon>Gunneridae</taxon>
        <taxon>Pentapetalae</taxon>
        <taxon>asterids</taxon>
        <taxon>lamiids</taxon>
        <taxon>Lamiales</taxon>
        <taxon>Orobanchaceae</taxon>
        <taxon>Buchnereae</taxon>
        <taxon>Striga</taxon>
    </lineage>
</organism>
<name>A0A5A7RKT1_STRAF</name>
<evidence type="ECO:0000259" key="2">
    <source>
        <dbReference type="Pfam" id="PF26130"/>
    </source>
</evidence>
<protein>
    <submittedName>
        <fullName evidence="3">RING/U-box superfamily protein</fullName>
    </submittedName>
</protein>
<feature type="compositionally biased region" description="Polar residues" evidence="1">
    <location>
        <begin position="128"/>
        <end position="151"/>
    </location>
</feature>
<proteinExistence type="predicted"/>
<feature type="region of interest" description="Disordered" evidence="1">
    <location>
        <begin position="90"/>
        <end position="178"/>
    </location>
</feature>
<evidence type="ECO:0000313" key="3">
    <source>
        <dbReference type="EMBL" id="GER57867.1"/>
    </source>
</evidence>
<dbReference type="Proteomes" id="UP000325081">
    <property type="component" value="Unassembled WGS sequence"/>
</dbReference>
<evidence type="ECO:0000313" key="4">
    <source>
        <dbReference type="Proteomes" id="UP000325081"/>
    </source>
</evidence>
<evidence type="ECO:0000256" key="1">
    <source>
        <dbReference type="SAM" id="MobiDB-lite"/>
    </source>
</evidence>